<evidence type="ECO:0000256" key="3">
    <source>
        <dbReference type="ARBA" id="ARBA00022448"/>
    </source>
</evidence>
<comment type="function">
    <text evidence="10">Part of the binding-protein-dependent transport system for phosphate; probably responsible for the translocation of the substrate across the membrane.</text>
</comment>
<dbReference type="SUPFAM" id="SSF161098">
    <property type="entry name" value="MetI-like"/>
    <property type="match status" value="1"/>
</dbReference>
<feature type="non-terminal residue" evidence="12">
    <location>
        <position position="294"/>
    </location>
</feature>
<reference evidence="12 13" key="1">
    <citation type="journal article" date="2013" name="Genome Announc.">
        <title>Draft Genome Sequence of 'Candidatus Halobonum tyrrellensis' Strain G22, Isolated from the Hypersaline Waters of Lake Tyrrell, Australia.</title>
        <authorList>
            <person name="Ugalde J.A."/>
            <person name="Narasingarao P."/>
            <person name="Kuo S."/>
            <person name="Podell S."/>
            <person name="Allen E.E."/>
        </authorList>
    </citation>
    <scope>NUCLEOTIDE SEQUENCE [LARGE SCALE GENOMIC DNA]</scope>
    <source>
        <strain evidence="12 13">G22</strain>
    </source>
</reference>
<gene>
    <name evidence="12" type="ORF">K933_09946</name>
</gene>
<evidence type="ECO:0000256" key="1">
    <source>
        <dbReference type="ARBA" id="ARBA00004651"/>
    </source>
</evidence>
<organism evidence="12 13">
    <name type="scientific">Candidatus Halobonum tyrrellensis G22</name>
    <dbReference type="NCBI Taxonomy" id="1324957"/>
    <lineage>
        <taxon>Archaea</taxon>
        <taxon>Methanobacteriati</taxon>
        <taxon>Methanobacteriota</taxon>
        <taxon>Stenosarchaea group</taxon>
        <taxon>Halobacteria</taxon>
        <taxon>Halobacteriales</taxon>
        <taxon>Haloferacaceae</taxon>
        <taxon>Candidatus Halobonum</taxon>
    </lineage>
</organism>
<dbReference type="Pfam" id="PF00528">
    <property type="entry name" value="BPD_transp_1"/>
    <property type="match status" value="1"/>
</dbReference>
<feature type="transmembrane region" description="Helical" evidence="9">
    <location>
        <begin position="163"/>
        <end position="186"/>
    </location>
</feature>
<dbReference type="InterPro" id="IPR051124">
    <property type="entry name" value="Phosphate_Transport_Permease"/>
</dbReference>
<evidence type="ECO:0000259" key="11">
    <source>
        <dbReference type="PROSITE" id="PS50928"/>
    </source>
</evidence>
<evidence type="ECO:0000256" key="2">
    <source>
        <dbReference type="ARBA" id="ARBA00007069"/>
    </source>
</evidence>
<feature type="transmembrane region" description="Helical" evidence="9">
    <location>
        <begin position="21"/>
        <end position="39"/>
    </location>
</feature>
<feature type="transmembrane region" description="Helical" evidence="9">
    <location>
        <begin position="69"/>
        <end position="91"/>
    </location>
</feature>
<dbReference type="Proteomes" id="UP000017840">
    <property type="component" value="Unassembled WGS sequence"/>
</dbReference>
<dbReference type="EMBL" id="ASGZ01000030">
    <property type="protein sequence ID" value="ESP88276.1"/>
    <property type="molecule type" value="Genomic_DNA"/>
</dbReference>
<evidence type="ECO:0000256" key="7">
    <source>
        <dbReference type="ARBA" id="ARBA00022989"/>
    </source>
</evidence>
<dbReference type="STRING" id="1324957.K933_09946"/>
<proteinExistence type="inferred from homology"/>
<keyword evidence="8 9" id="KW-0472">Membrane</keyword>
<comment type="caution">
    <text evidence="12">The sequence shown here is derived from an EMBL/GenBank/DDBJ whole genome shotgun (WGS) entry which is preliminary data.</text>
</comment>
<comment type="similarity">
    <text evidence="2 10">Belongs to the binding-protein-dependent transport system permease family. CysTW subfamily.</text>
</comment>
<keyword evidence="4 10" id="KW-1003">Cell membrane</keyword>
<dbReference type="RefSeq" id="WP_023394573.1">
    <property type="nucleotide sequence ID" value="NZ_ASGZ01000030.1"/>
</dbReference>
<dbReference type="PROSITE" id="PS50928">
    <property type="entry name" value="ABC_TM1"/>
    <property type="match status" value="1"/>
</dbReference>
<evidence type="ECO:0000256" key="5">
    <source>
        <dbReference type="ARBA" id="ARBA00022592"/>
    </source>
</evidence>
<keyword evidence="5 10" id="KW-0592">Phosphate transport</keyword>
<dbReference type="eggNOG" id="arCOG00167">
    <property type="taxonomic scope" value="Archaea"/>
</dbReference>
<dbReference type="AlphaFoldDB" id="V4GT47"/>
<dbReference type="GO" id="GO:0005315">
    <property type="term" value="F:phosphate transmembrane transporter activity"/>
    <property type="evidence" value="ECO:0007669"/>
    <property type="project" value="InterPro"/>
</dbReference>
<evidence type="ECO:0000256" key="10">
    <source>
        <dbReference type="RuleBase" id="RU363054"/>
    </source>
</evidence>
<evidence type="ECO:0000256" key="8">
    <source>
        <dbReference type="ARBA" id="ARBA00023136"/>
    </source>
</evidence>
<evidence type="ECO:0000256" key="4">
    <source>
        <dbReference type="ARBA" id="ARBA00022475"/>
    </source>
</evidence>
<dbReference type="PANTHER" id="PTHR30425">
    <property type="entry name" value="PHOSPHATE TRANSPORT SYSTEM PERMEASE PROTEIN PST"/>
    <property type="match status" value="1"/>
</dbReference>
<dbReference type="NCBIfam" id="TIGR02138">
    <property type="entry name" value="phosphate_pstC"/>
    <property type="match status" value="1"/>
</dbReference>
<dbReference type="PANTHER" id="PTHR30425:SF1">
    <property type="entry name" value="PHOSPHATE TRANSPORT SYSTEM PERMEASE PROTEIN PSTC"/>
    <property type="match status" value="1"/>
</dbReference>
<evidence type="ECO:0000256" key="6">
    <source>
        <dbReference type="ARBA" id="ARBA00022692"/>
    </source>
</evidence>
<name>V4GT47_9EURY</name>
<dbReference type="CDD" id="cd06261">
    <property type="entry name" value="TM_PBP2"/>
    <property type="match status" value="1"/>
</dbReference>
<dbReference type="OrthoDB" id="301029at2157"/>
<keyword evidence="13" id="KW-1185">Reference proteome</keyword>
<evidence type="ECO:0000313" key="13">
    <source>
        <dbReference type="Proteomes" id="UP000017840"/>
    </source>
</evidence>
<dbReference type="InterPro" id="IPR011864">
    <property type="entry name" value="Phosphate_PstC"/>
</dbReference>
<dbReference type="InterPro" id="IPR000515">
    <property type="entry name" value="MetI-like"/>
</dbReference>
<feature type="domain" description="ABC transmembrane type-1" evidence="11">
    <location>
        <begin position="126"/>
        <end position="294"/>
    </location>
</feature>
<keyword evidence="3 9" id="KW-0813">Transport</keyword>
<evidence type="ECO:0000313" key="12">
    <source>
        <dbReference type="EMBL" id="ESP88276.1"/>
    </source>
</evidence>
<accession>V4GT47</accession>
<evidence type="ECO:0000256" key="9">
    <source>
        <dbReference type="RuleBase" id="RU363032"/>
    </source>
</evidence>
<dbReference type="GO" id="GO:0006817">
    <property type="term" value="P:phosphate ion transport"/>
    <property type="evidence" value="ECO:0007669"/>
    <property type="project" value="UniProtKB-KW"/>
</dbReference>
<protein>
    <recommendedName>
        <fullName evidence="10">Phosphate transport system permease protein</fullName>
    </recommendedName>
</protein>
<feature type="transmembrane region" description="Helical" evidence="9">
    <location>
        <begin position="126"/>
        <end position="151"/>
    </location>
</feature>
<dbReference type="InterPro" id="IPR035906">
    <property type="entry name" value="MetI-like_sf"/>
</dbReference>
<sequence length="294" mass="30493">MGTAGASVASRFGSLDRGVKLVGTASGAAVVATLVAFLVEPALTVYPLIAFLVVAGYGWYAHQESTAQVLMFLMTGSTVVVLGLITVYLFVRSAPAFAHMGFDILLRTESPMWSASSGVYSLAPMLWGTFLTTLIAMVIAAPLGVAGALFISEIAPARVREVVKPAVETLAGVPSIVYGFLGWIVVTDYFYNELSLSGYGSLFVAGVVIGVMALPTVVSVAEDAITSVPGSMKDGSLALGVSDWQTIKSVTLPASFSGVSAAVLLGVGRAVGETMAATVILPHQQAFPQPFYDV</sequence>
<comment type="subcellular location">
    <subcellularLocation>
        <location evidence="1 9">Cell membrane</location>
        <topology evidence="1 9">Multi-pass membrane protein</topology>
    </subcellularLocation>
</comment>
<dbReference type="GO" id="GO:0005886">
    <property type="term" value="C:plasma membrane"/>
    <property type="evidence" value="ECO:0007669"/>
    <property type="project" value="UniProtKB-SubCell"/>
</dbReference>
<keyword evidence="6 9" id="KW-0812">Transmembrane</keyword>
<dbReference type="Gene3D" id="1.10.3720.10">
    <property type="entry name" value="MetI-like"/>
    <property type="match status" value="1"/>
</dbReference>
<keyword evidence="7 9" id="KW-1133">Transmembrane helix</keyword>
<feature type="transmembrane region" description="Helical" evidence="9">
    <location>
        <begin position="198"/>
        <end position="221"/>
    </location>
</feature>
<feature type="transmembrane region" description="Helical" evidence="9">
    <location>
        <begin position="45"/>
        <end position="62"/>
    </location>
</feature>